<protein>
    <submittedName>
        <fullName evidence="2">44779_t:CDS:1</fullName>
    </submittedName>
</protein>
<dbReference type="EMBL" id="CAJVQB010044776">
    <property type="protein sequence ID" value="CAG8832136.1"/>
    <property type="molecule type" value="Genomic_DNA"/>
</dbReference>
<proteinExistence type="predicted"/>
<evidence type="ECO:0000256" key="1">
    <source>
        <dbReference type="SAM" id="MobiDB-lite"/>
    </source>
</evidence>
<name>A0ABN7WH04_GIGMA</name>
<organism evidence="2 3">
    <name type="scientific">Gigaspora margarita</name>
    <dbReference type="NCBI Taxonomy" id="4874"/>
    <lineage>
        <taxon>Eukaryota</taxon>
        <taxon>Fungi</taxon>
        <taxon>Fungi incertae sedis</taxon>
        <taxon>Mucoromycota</taxon>
        <taxon>Glomeromycotina</taxon>
        <taxon>Glomeromycetes</taxon>
        <taxon>Diversisporales</taxon>
        <taxon>Gigasporaceae</taxon>
        <taxon>Gigaspora</taxon>
    </lineage>
</organism>
<evidence type="ECO:0000313" key="3">
    <source>
        <dbReference type="Proteomes" id="UP000789901"/>
    </source>
</evidence>
<feature type="compositionally biased region" description="Basic and acidic residues" evidence="1">
    <location>
        <begin position="1"/>
        <end position="21"/>
    </location>
</feature>
<sequence length="58" mass="6877">MPIEKANQKNDETTKKVPAMKERRKKQKRREKNVNKPDLCTQCKHLEQSQIGLQRQTS</sequence>
<dbReference type="Proteomes" id="UP000789901">
    <property type="component" value="Unassembled WGS sequence"/>
</dbReference>
<comment type="caution">
    <text evidence="2">The sequence shown here is derived from an EMBL/GenBank/DDBJ whole genome shotgun (WGS) entry which is preliminary data.</text>
</comment>
<keyword evidence="3" id="KW-1185">Reference proteome</keyword>
<evidence type="ECO:0000313" key="2">
    <source>
        <dbReference type="EMBL" id="CAG8832136.1"/>
    </source>
</evidence>
<accession>A0ABN7WH04</accession>
<feature type="compositionally biased region" description="Basic residues" evidence="1">
    <location>
        <begin position="22"/>
        <end position="31"/>
    </location>
</feature>
<feature type="non-terminal residue" evidence="2">
    <location>
        <position position="58"/>
    </location>
</feature>
<feature type="region of interest" description="Disordered" evidence="1">
    <location>
        <begin position="1"/>
        <end position="38"/>
    </location>
</feature>
<gene>
    <name evidence="2" type="ORF">GMARGA_LOCUS30923</name>
</gene>
<reference evidence="2 3" key="1">
    <citation type="submission" date="2021-06" db="EMBL/GenBank/DDBJ databases">
        <authorList>
            <person name="Kallberg Y."/>
            <person name="Tangrot J."/>
            <person name="Rosling A."/>
        </authorList>
    </citation>
    <scope>NUCLEOTIDE SEQUENCE [LARGE SCALE GENOMIC DNA]</scope>
    <source>
        <strain evidence="2 3">120-4 pot B 10/14</strain>
    </source>
</reference>